<evidence type="ECO:0000313" key="4">
    <source>
        <dbReference type="EMBL" id="MBB5534979.1"/>
    </source>
</evidence>
<dbReference type="GO" id="GO:0016020">
    <property type="term" value="C:membrane"/>
    <property type="evidence" value="ECO:0007669"/>
    <property type="project" value="TreeGrafter"/>
</dbReference>
<dbReference type="Pfam" id="PF01757">
    <property type="entry name" value="Acyl_transf_3"/>
    <property type="match status" value="1"/>
</dbReference>
<feature type="transmembrane region" description="Helical" evidence="1">
    <location>
        <begin position="307"/>
        <end position="325"/>
    </location>
</feature>
<keyword evidence="1" id="KW-0472">Membrane</keyword>
<feature type="domain" description="Acyltransferase 3" evidence="2">
    <location>
        <begin position="6"/>
        <end position="323"/>
    </location>
</feature>
<dbReference type="PANTHER" id="PTHR23028">
    <property type="entry name" value="ACETYLTRANSFERASE"/>
    <property type="match status" value="1"/>
</dbReference>
<feature type="transmembrane region" description="Helical" evidence="1">
    <location>
        <begin position="242"/>
        <end position="260"/>
    </location>
</feature>
<feature type="transmembrane region" description="Helical" evidence="1">
    <location>
        <begin position="196"/>
        <end position="213"/>
    </location>
</feature>
<evidence type="ECO:0000259" key="2">
    <source>
        <dbReference type="Pfam" id="PF01757"/>
    </source>
</evidence>
<keyword evidence="1" id="KW-0812">Transmembrane</keyword>
<organism evidence="4 5">
    <name type="scientific">Rhizobium giardinii</name>
    <dbReference type="NCBI Taxonomy" id="56731"/>
    <lineage>
        <taxon>Bacteria</taxon>
        <taxon>Pseudomonadati</taxon>
        <taxon>Pseudomonadota</taxon>
        <taxon>Alphaproteobacteria</taxon>
        <taxon>Hyphomicrobiales</taxon>
        <taxon>Rhizobiaceae</taxon>
        <taxon>Rhizobium/Agrobacterium group</taxon>
        <taxon>Rhizobium</taxon>
    </lineage>
</organism>
<dbReference type="PANTHER" id="PTHR23028:SF53">
    <property type="entry name" value="ACYL_TRANSF_3 DOMAIN-CONTAINING PROTEIN"/>
    <property type="match status" value="1"/>
</dbReference>
<comment type="caution">
    <text evidence="4">The sequence shown here is derived from an EMBL/GenBank/DDBJ whole genome shotgun (WGS) entry which is preliminary data.</text>
</comment>
<feature type="transmembrane region" description="Helical" evidence="1">
    <location>
        <begin position="97"/>
        <end position="116"/>
    </location>
</feature>
<feature type="transmembrane region" description="Helical" evidence="1">
    <location>
        <begin position="345"/>
        <end position="365"/>
    </location>
</feature>
<dbReference type="RefSeq" id="WP_018324448.1">
    <property type="nucleotide sequence ID" value="NZ_JACHBK010000003.1"/>
</dbReference>
<feature type="transmembrane region" description="Helical" evidence="1">
    <location>
        <begin position="162"/>
        <end position="181"/>
    </location>
</feature>
<keyword evidence="5" id="KW-1185">Reference proteome</keyword>
<dbReference type="AlphaFoldDB" id="A0A7W8X7D4"/>
<dbReference type="Pfam" id="PF19040">
    <property type="entry name" value="SGNH"/>
    <property type="match status" value="1"/>
</dbReference>
<proteinExistence type="predicted"/>
<dbReference type="Proteomes" id="UP000585507">
    <property type="component" value="Unassembled WGS sequence"/>
</dbReference>
<dbReference type="InterPro" id="IPR002656">
    <property type="entry name" value="Acyl_transf_3_dom"/>
</dbReference>
<protein>
    <submittedName>
        <fullName evidence="4">Peptidoglycan/LPS O-acetylase OafA/YrhL</fullName>
    </submittedName>
</protein>
<feature type="transmembrane region" description="Helical" evidence="1">
    <location>
        <begin position="7"/>
        <end position="25"/>
    </location>
</feature>
<feature type="transmembrane region" description="Helical" evidence="1">
    <location>
        <begin position="31"/>
        <end position="52"/>
    </location>
</feature>
<name>A0A7W8X7D4_9HYPH</name>
<feature type="domain" description="SGNH" evidence="3">
    <location>
        <begin position="395"/>
        <end position="664"/>
    </location>
</feature>
<dbReference type="InterPro" id="IPR050879">
    <property type="entry name" value="Acyltransferase_3"/>
</dbReference>
<dbReference type="GO" id="GO:0009103">
    <property type="term" value="P:lipopolysaccharide biosynthetic process"/>
    <property type="evidence" value="ECO:0007669"/>
    <property type="project" value="TreeGrafter"/>
</dbReference>
<gene>
    <name evidence="4" type="ORF">GGD55_001662</name>
</gene>
<accession>A0A7W8X7D4</accession>
<evidence type="ECO:0000313" key="5">
    <source>
        <dbReference type="Proteomes" id="UP000585507"/>
    </source>
</evidence>
<feature type="transmembrane region" description="Helical" evidence="1">
    <location>
        <begin position="220"/>
        <end position="236"/>
    </location>
</feature>
<dbReference type="GO" id="GO:0016747">
    <property type="term" value="F:acyltransferase activity, transferring groups other than amino-acyl groups"/>
    <property type="evidence" value="ECO:0007669"/>
    <property type="project" value="InterPro"/>
</dbReference>
<keyword evidence="1" id="KW-1133">Transmembrane helix</keyword>
<dbReference type="EMBL" id="JACHBK010000003">
    <property type="protein sequence ID" value="MBB5534979.1"/>
    <property type="molecule type" value="Genomic_DNA"/>
</dbReference>
<feature type="transmembrane region" description="Helical" evidence="1">
    <location>
        <begin position="72"/>
        <end position="91"/>
    </location>
</feature>
<evidence type="ECO:0000256" key="1">
    <source>
        <dbReference type="SAM" id="Phobius"/>
    </source>
</evidence>
<feature type="transmembrane region" description="Helical" evidence="1">
    <location>
        <begin position="267"/>
        <end position="287"/>
    </location>
</feature>
<evidence type="ECO:0000259" key="3">
    <source>
        <dbReference type="Pfam" id="PF19040"/>
    </source>
</evidence>
<sequence length="682" mass="75620">MNYRREIDGLRSVAVIPVVLFHAGFQQFSGGFVGVDIFFVISGYLITSIIIAERERDSFSLLKFYERRARRILPVLFFVLSCCLPFAWAWMLPDQMTSFATSIISVCLFASNFFFWGESGGYFAAASEEQPLLHTWSLAVEEQYYMLFPLFVILVWRFGRRAVIGAIAVIAVASLLLAQYGSQNFATANFYLPHTRAWELLAGSLCAFALSGGRQYKSNILSLTGLAIILFSVFAYDQTTPFPSLYALVPVVGAALVILFGSEETIAARLLSMRPIVGIGLISYSLYLWHQPVFAFARIRSLTEPSALMMGLLALGCFPFAYLSWRFVETPFRKGAKTVLLPKPVHILGAAAVTACLFIGLGFYGSSNGGLQFRLPREAQIALAQERHDPIMDTCLFDKGEASLPHPVRDCLTKNSAASKTILIGDSHAAALAGEALRAFDAKNLDLYVMTHSACVGFSGFYVSSPKYRLRCNSFFTGIEDYIRKSDTTTIVMASRWSLYVDGTPFDNGEGGVELLKPTYVDLFDRLGEQTSQDDPARKARVLKQYVEDIRSHLDGGRNVVLVYPIPEAGWNVPELLAKSAMTGRTDLELSTSFERYLQRNRAVIAAFDGISHPNLFRVKPADFLCDTFAEERCINSVNADRVFYFDDDHLSDAGAALVVPALLEAVRKIGEREVGPTLVKQ</sequence>
<dbReference type="InterPro" id="IPR043968">
    <property type="entry name" value="SGNH"/>
</dbReference>
<reference evidence="4 5" key="1">
    <citation type="submission" date="2020-08" db="EMBL/GenBank/DDBJ databases">
        <title>Genomic Encyclopedia of Type Strains, Phase IV (KMG-V): Genome sequencing to study the core and pangenomes of soil and plant-associated prokaryotes.</title>
        <authorList>
            <person name="Whitman W."/>
        </authorList>
    </citation>
    <scope>NUCLEOTIDE SEQUENCE [LARGE SCALE GENOMIC DNA]</scope>
    <source>
        <strain evidence="4 5">SEMIA 4084</strain>
    </source>
</reference>